<reference evidence="1" key="1">
    <citation type="journal article" date="2022" name="Int. J. Mol. Sci.">
        <title>Draft Genome of Tanacetum Coccineum: Genomic Comparison of Closely Related Tanacetum-Family Plants.</title>
        <authorList>
            <person name="Yamashiro T."/>
            <person name="Shiraishi A."/>
            <person name="Nakayama K."/>
            <person name="Satake H."/>
        </authorList>
    </citation>
    <scope>NUCLEOTIDE SEQUENCE</scope>
</reference>
<protein>
    <submittedName>
        <fullName evidence="1">Uncharacterized protein</fullName>
    </submittedName>
</protein>
<evidence type="ECO:0000313" key="1">
    <source>
        <dbReference type="EMBL" id="GJT76903.1"/>
    </source>
</evidence>
<sequence>MLEKGGYNTWQSHMLLYVEGKEHRDTLLDYILHSPFQYKVVDFPANEALGIAVVTSMQTFTDLIPEGKIRNEYSSSNLVQGDKLMEGTECTKKEKESKLADEFDRFTSEKGETIHSYYIRFAKMMNDINIIGLEMKPLQLNTKNEPDANEVRAMNARFPYPLALIENTYNPPLSYSSYKSQYNLPMSVVVQQPYITQPSYEPPAVYQKPLAVSQQPPDRPTSPDSGFVVPTFLPTDDPIASLNKAMIQAQGYGNAGRGRGTGNTRVVRTVRDLNAIPPKVIRCYNYKGEGNYAKQCTSKKRVKDSEWFKEKMLLAQQQEAWIEISDEQQDS</sequence>
<gene>
    <name evidence="1" type="ORF">Tco_1043628</name>
</gene>
<organism evidence="1 2">
    <name type="scientific">Tanacetum coccineum</name>
    <dbReference type="NCBI Taxonomy" id="301880"/>
    <lineage>
        <taxon>Eukaryota</taxon>
        <taxon>Viridiplantae</taxon>
        <taxon>Streptophyta</taxon>
        <taxon>Embryophyta</taxon>
        <taxon>Tracheophyta</taxon>
        <taxon>Spermatophyta</taxon>
        <taxon>Magnoliopsida</taxon>
        <taxon>eudicotyledons</taxon>
        <taxon>Gunneridae</taxon>
        <taxon>Pentapetalae</taxon>
        <taxon>asterids</taxon>
        <taxon>campanulids</taxon>
        <taxon>Asterales</taxon>
        <taxon>Asteraceae</taxon>
        <taxon>Asteroideae</taxon>
        <taxon>Anthemideae</taxon>
        <taxon>Anthemidinae</taxon>
        <taxon>Tanacetum</taxon>
    </lineage>
</organism>
<comment type="caution">
    <text evidence="1">The sequence shown here is derived from an EMBL/GenBank/DDBJ whole genome shotgun (WGS) entry which is preliminary data.</text>
</comment>
<dbReference type="Proteomes" id="UP001151760">
    <property type="component" value="Unassembled WGS sequence"/>
</dbReference>
<proteinExistence type="predicted"/>
<reference evidence="1" key="2">
    <citation type="submission" date="2022-01" db="EMBL/GenBank/DDBJ databases">
        <authorList>
            <person name="Yamashiro T."/>
            <person name="Shiraishi A."/>
            <person name="Satake H."/>
            <person name="Nakayama K."/>
        </authorList>
    </citation>
    <scope>NUCLEOTIDE SEQUENCE</scope>
</reference>
<dbReference type="EMBL" id="BQNB010018665">
    <property type="protein sequence ID" value="GJT76903.1"/>
    <property type="molecule type" value="Genomic_DNA"/>
</dbReference>
<accession>A0ABQ5GML0</accession>
<keyword evidence="2" id="KW-1185">Reference proteome</keyword>
<evidence type="ECO:0000313" key="2">
    <source>
        <dbReference type="Proteomes" id="UP001151760"/>
    </source>
</evidence>
<name>A0ABQ5GML0_9ASTR</name>